<evidence type="ECO:0000313" key="11">
    <source>
        <dbReference type="EMBL" id="SDC84661.1"/>
    </source>
</evidence>
<evidence type="ECO:0000256" key="2">
    <source>
        <dbReference type="ARBA" id="ARBA00010004"/>
    </source>
</evidence>
<keyword evidence="8" id="KW-0653">Protein transport</keyword>
<dbReference type="GO" id="GO:0044781">
    <property type="term" value="P:bacterial-type flagellum organization"/>
    <property type="evidence" value="ECO:0007669"/>
    <property type="project" value="UniProtKB-KW"/>
</dbReference>
<dbReference type="GO" id="GO:0006935">
    <property type="term" value="P:chemotaxis"/>
    <property type="evidence" value="ECO:0007669"/>
    <property type="project" value="UniProtKB-KW"/>
</dbReference>
<name>A0A1G6PXG3_9MICO</name>
<dbReference type="Proteomes" id="UP000199039">
    <property type="component" value="Unassembled WGS sequence"/>
</dbReference>
<dbReference type="OrthoDB" id="4828786at2"/>
<evidence type="ECO:0000256" key="7">
    <source>
        <dbReference type="ARBA" id="ARBA00022795"/>
    </source>
</evidence>
<keyword evidence="10" id="KW-1006">Bacterial flagellum protein export</keyword>
<keyword evidence="5" id="KW-1003">Cell membrane</keyword>
<organism evidence="11 12">
    <name type="scientific">Sanguibacter gelidistatuariae</name>
    <dbReference type="NCBI Taxonomy" id="1814289"/>
    <lineage>
        <taxon>Bacteria</taxon>
        <taxon>Bacillati</taxon>
        <taxon>Actinomycetota</taxon>
        <taxon>Actinomycetes</taxon>
        <taxon>Micrococcales</taxon>
        <taxon>Sanguibacteraceae</taxon>
        <taxon>Sanguibacter</taxon>
    </lineage>
</organism>
<comment type="similarity">
    <text evidence="2">Belongs to the FliJ family.</text>
</comment>
<keyword evidence="7" id="KW-1005">Bacterial flagellum biogenesis</keyword>
<dbReference type="STRING" id="1814289.SAMN05216410_2379"/>
<reference evidence="11 12" key="1">
    <citation type="submission" date="2016-09" db="EMBL/GenBank/DDBJ databases">
        <authorList>
            <person name="Capua I."/>
            <person name="De Benedictis P."/>
            <person name="Joannis T."/>
            <person name="Lombin L.H."/>
            <person name="Cattoli G."/>
        </authorList>
    </citation>
    <scope>NUCLEOTIDE SEQUENCE [LARGE SCALE GENOMIC DNA]</scope>
    <source>
        <strain evidence="11 12">ISLP-3</strain>
    </source>
</reference>
<dbReference type="InterPro" id="IPR053716">
    <property type="entry name" value="Flag_assembly_chemotaxis_eff"/>
</dbReference>
<protein>
    <recommendedName>
        <fullName evidence="3">Flagellar FliJ protein</fullName>
    </recommendedName>
</protein>
<dbReference type="InterPro" id="IPR012823">
    <property type="entry name" value="Flagell_FliJ"/>
</dbReference>
<evidence type="ECO:0000313" key="12">
    <source>
        <dbReference type="Proteomes" id="UP000199039"/>
    </source>
</evidence>
<comment type="subcellular location">
    <subcellularLocation>
        <location evidence="1">Cell membrane</location>
        <topology evidence="1">Peripheral membrane protein</topology>
        <orientation evidence="1">Cytoplasmic side</orientation>
    </subcellularLocation>
</comment>
<evidence type="ECO:0000256" key="9">
    <source>
        <dbReference type="ARBA" id="ARBA00023136"/>
    </source>
</evidence>
<dbReference type="Pfam" id="PF02050">
    <property type="entry name" value="FliJ"/>
    <property type="match status" value="1"/>
</dbReference>
<evidence type="ECO:0000256" key="4">
    <source>
        <dbReference type="ARBA" id="ARBA00022448"/>
    </source>
</evidence>
<dbReference type="GO" id="GO:0005886">
    <property type="term" value="C:plasma membrane"/>
    <property type="evidence" value="ECO:0007669"/>
    <property type="project" value="UniProtKB-SubCell"/>
</dbReference>
<dbReference type="Gene3D" id="1.10.287.1700">
    <property type="match status" value="1"/>
</dbReference>
<evidence type="ECO:0000256" key="10">
    <source>
        <dbReference type="ARBA" id="ARBA00023225"/>
    </source>
</evidence>
<keyword evidence="9" id="KW-0472">Membrane</keyword>
<evidence type="ECO:0000256" key="6">
    <source>
        <dbReference type="ARBA" id="ARBA00022500"/>
    </source>
</evidence>
<dbReference type="GO" id="GO:0009288">
    <property type="term" value="C:bacterial-type flagellum"/>
    <property type="evidence" value="ECO:0007669"/>
    <property type="project" value="InterPro"/>
</dbReference>
<keyword evidence="11" id="KW-0966">Cell projection</keyword>
<evidence type="ECO:0000256" key="3">
    <source>
        <dbReference type="ARBA" id="ARBA00020392"/>
    </source>
</evidence>
<keyword evidence="11" id="KW-0282">Flagellum</keyword>
<sequence length="145" mass="15849">MSRPYRLAGLLRLRKLQEDQAASDLAVANAARRAALDRQSAAEGALADHGFDPVTDVGAWRSAIASRVALRGLVLEASVAAEVAATEVNQRELAWADARRRAIPLEKLEERHEETEKIEDLRQEQIVLDEIASRGTPRDSLGGKS</sequence>
<keyword evidence="6" id="KW-0145">Chemotaxis</keyword>
<accession>A0A1G6PXG3</accession>
<proteinExistence type="inferred from homology"/>
<keyword evidence="11" id="KW-0969">Cilium</keyword>
<gene>
    <name evidence="11" type="ORF">SAMN05216410_2379</name>
</gene>
<dbReference type="EMBL" id="FMYH01000004">
    <property type="protein sequence ID" value="SDC84661.1"/>
    <property type="molecule type" value="Genomic_DNA"/>
</dbReference>
<dbReference type="GO" id="GO:0015031">
    <property type="term" value="P:protein transport"/>
    <property type="evidence" value="ECO:0007669"/>
    <property type="project" value="UniProtKB-KW"/>
</dbReference>
<evidence type="ECO:0000256" key="8">
    <source>
        <dbReference type="ARBA" id="ARBA00022927"/>
    </source>
</evidence>
<evidence type="ECO:0000256" key="1">
    <source>
        <dbReference type="ARBA" id="ARBA00004413"/>
    </source>
</evidence>
<keyword evidence="4" id="KW-0813">Transport</keyword>
<dbReference type="RefSeq" id="WP_093183469.1">
    <property type="nucleotide sequence ID" value="NZ_FMYH01000004.1"/>
</dbReference>
<dbReference type="AlphaFoldDB" id="A0A1G6PXG3"/>
<dbReference type="GO" id="GO:0071973">
    <property type="term" value="P:bacterial-type flagellum-dependent cell motility"/>
    <property type="evidence" value="ECO:0007669"/>
    <property type="project" value="InterPro"/>
</dbReference>
<evidence type="ECO:0000256" key="5">
    <source>
        <dbReference type="ARBA" id="ARBA00022475"/>
    </source>
</evidence>
<keyword evidence="12" id="KW-1185">Reference proteome</keyword>